<dbReference type="RefSeq" id="WP_073073317.1">
    <property type="nucleotide sequence ID" value="NZ_MPPI01000022.1"/>
</dbReference>
<dbReference type="Pfam" id="PF00072">
    <property type="entry name" value="Response_reg"/>
    <property type="match status" value="1"/>
</dbReference>
<reference evidence="4 5" key="2">
    <citation type="submission" date="2018-03" db="EMBL/GenBank/DDBJ databases">
        <title>The ancient ancestry and fast evolution of plastids.</title>
        <authorList>
            <person name="Moore K.R."/>
            <person name="Magnabosco C."/>
            <person name="Momper L."/>
            <person name="Gold D.A."/>
            <person name="Bosak T."/>
            <person name="Fournier G.P."/>
        </authorList>
    </citation>
    <scope>NUCLEOTIDE SEQUENCE [LARGE SCALE GENOMIC DNA]</scope>
    <source>
        <strain evidence="4 5">ULC007</strain>
    </source>
</reference>
<evidence type="ECO:0000256" key="1">
    <source>
        <dbReference type="ARBA" id="ARBA00022553"/>
    </source>
</evidence>
<sequence>MKTALIVEDDLINARVFSKILTSRGGLAVKHTEDVAEVIQIAQAGEADIILMDVSLSRSVYQGKPMNGIQLTQLLKADPQTATVPIVLVTAHAMEGDRESFLQQSGADGYISKPVIDHQSFVDQVLALLPNS</sequence>
<dbReference type="InterPro" id="IPR050595">
    <property type="entry name" value="Bact_response_regulator"/>
</dbReference>
<evidence type="ECO:0000256" key="2">
    <source>
        <dbReference type="PROSITE-ProRule" id="PRU00169"/>
    </source>
</evidence>
<dbReference type="InterPro" id="IPR011006">
    <property type="entry name" value="CheY-like_superfamily"/>
</dbReference>
<dbReference type="OrthoDB" id="9792014at2"/>
<feature type="modified residue" description="4-aspartylphosphate" evidence="2">
    <location>
        <position position="53"/>
    </location>
</feature>
<dbReference type="Proteomes" id="UP000238634">
    <property type="component" value="Unassembled WGS sequence"/>
</dbReference>
<dbReference type="GO" id="GO:0000160">
    <property type="term" value="P:phosphorelay signal transduction system"/>
    <property type="evidence" value="ECO:0007669"/>
    <property type="project" value="InterPro"/>
</dbReference>
<dbReference type="STRING" id="1920490.GCA_001895925_01089"/>
<dbReference type="Gene3D" id="3.40.50.2300">
    <property type="match status" value="1"/>
</dbReference>
<dbReference type="SMART" id="SM00448">
    <property type="entry name" value="REC"/>
    <property type="match status" value="1"/>
</dbReference>
<keyword evidence="5" id="KW-1185">Reference proteome</keyword>
<feature type="domain" description="Response regulatory" evidence="3">
    <location>
        <begin position="3"/>
        <end position="128"/>
    </location>
</feature>
<comment type="caution">
    <text evidence="4">The sequence shown here is derived from an EMBL/GenBank/DDBJ whole genome shotgun (WGS) entry which is preliminary data.</text>
</comment>
<proteinExistence type="predicted"/>
<dbReference type="PANTHER" id="PTHR44591">
    <property type="entry name" value="STRESS RESPONSE REGULATOR PROTEIN 1"/>
    <property type="match status" value="1"/>
</dbReference>
<protein>
    <submittedName>
        <fullName evidence="4">Response regulator</fullName>
    </submittedName>
</protein>
<dbReference type="PROSITE" id="PS50110">
    <property type="entry name" value="RESPONSE_REGULATORY"/>
    <property type="match status" value="1"/>
</dbReference>
<dbReference type="AlphaFoldDB" id="A0A2T1DCD3"/>
<keyword evidence="1 2" id="KW-0597">Phosphoprotein</keyword>
<dbReference type="PANTHER" id="PTHR44591:SF23">
    <property type="entry name" value="CHEY SUBFAMILY"/>
    <property type="match status" value="1"/>
</dbReference>
<reference evidence="4 5" key="1">
    <citation type="submission" date="2018-02" db="EMBL/GenBank/DDBJ databases">
        <authorList>
            <person name="Cohen D.B."/>
            <person name="Kent A.D."/>
        </authorList>
    </citation>
    <scope>NUCLEOTIDE SEQUENCE [LARGE SCALE GENOMIC DNA]</scope>
    <source>
        <strain evidence="4 5">ULC007</strain>
    </source>
</reference>
<accession>A0A2T1DCD3</accession>
<dbReference type="EMBL" id="PVWG01000020">
    <property type="protein sequence ID" value="PSB18091.1"/>
    <property type="molecule type" value="Genomic_DNA"/>
</dbReference>
<evidence type="ECO:0000313" key="4">
    <source>
        <dbReference type="EMBL" id="PSB18091.1"/>
    </source>
</evidence>
<evidence type="ECO:0000259" key="3">
    <source>
        <dbReference type="PROSITE" id="PS50110"/>
    </source>
</evidence>
<name>A0A2T1DCD3_9CYAN</name>
<dbReference type="SUPFAM" id="SSF52172">
    <property type="entry name" value="CheY-like"/>
    <property type="match status" value="1"/>
</dbReference>
<evidence type="ECO:0000313" key="5">
    <source>
        <dbReference type="Proteomes" id="UP000238634"/>
    </source>
</evidence>
<dbReference type="InterPro" id="IPR001789">
    <property type="entry name" value="Sig_transdc_resp-reg_receiver"/>
</dbReference>
<organism evidence="4 5">
    <name type="scientific">Phormidesmis priestleyi ULC007</name>
    <dbReference type="NCBI Taxonomy" id="1920490"/>
    <lineage>
        <taxon>Bacteria</taxon>
        <taxon>Bacillati</taxon>
        <taxon>Cyanobacteriota</taxon>
        <taxon>Cyanophyceae</taxon>
        <taxon>Leptolyngbyales</taxon>
        <taxon>Leptolyngbyaceae</taxon>
        <taxon>Phormidesmis</taxon>
    </lineage>
</organism>
<gene>
    <name evidence="4" type="ORF">C7B65_16345</name>
</gene>